<name>A0A841R5H9_9SPIO</name>
<proteinExistence type="predicted"/>
<organism evidence="1 2">
    <name type="scientific">Spirochaeta isovalerica</name>
    <dbReference type="NCBI Taxonomy" id="150"/>
    <lineage>
        <taxon>Bacteria</taxon>
        <taxon>Pseudomonadati</taxon>
        <taxon>Spirochaetota</taxon>
        <taxon>Spirochaetia</taxon>
        <taxon>Spirochaetales</taxon>
        <taxon>Spirochaetaceae</taxon>
        <taxon>Spirochaeta</taxon>
    </lineage>
</organism>
<reference evidence="1 2" key="1">
    <citation type="submission" date="2020-08" db="EMBL/GenBank/DDBJ databases">
        <title>Genomic Encyclopedia of Type Strains, Phase IV (KMG-IV): sequencing the most valuable type-strain genomes for metagenomic binning, comparative biology and taxonomic classification.</title>
        <authorList>
            <person name="Goeker M."/>
        </authorList>
    </citation>
    <scope>NUCLEOTIDE SEQUENCE [LARGE SCALE GENOMIC DNA]</scope>
    <source>
        <strain evidence="1 2">DSM 2461</strain>
    </source>
</reference>
<protein>
    <submittedName>
        <fullName evidence="1">Uncharacterized protein</fullName>
    </submittedName>
</protein>
<dbReference type="AlphaFoldDB" id="A0A841R5H9"/>
<sequence>MKKVNYSIYALLFFALLPFLSFASGRSEEIKVQNYNTIRIVGDSEEQNNIDPEHNRKILPYVLKEDLLDLLAGGIVINLPDENFDSSPVLKNLILRDFAPTTYVYYSNDTKKADTECYYQGEDLIYYSRTAYNYCPFQKVGMTEEAKEIKKDYRQEDITLNFSVYPVKTIDRNTAEYGAFCSFFYLENDDRDNIFKDAVVYLNDTKLKSVNSGFFKIDKKLPVFRTGETISFSIEHELIGKISGELTVPAPLDSFTLEPALQTGVPSDTDDYLLSWEKQNCDGYDLTVYRAMEEEQIDSYGLSTDSLFHKWDPWELQENGDLVPFLRFSVSTSNIIRPEGFN</sequence>
<dbReference type="Proteomes" id="UP000587760">
    <property type="component" value="Unassembled WGS sequence"/>
</dbReference>
<gene>
    <name evidence="1" type="ORF">HNR50_002097</name>
</gene>
<dbReference type="RefSeq" id="WP_184746658.1">
    <property type="nucleotide sequence ID" value="NZ_JACHGJ010000003.1"/>
</dbReference>
<evidence type="ECO:0000313" key="2">
    <source>
        <dbReference type="Proteomes" id="UP000587760"/>
    </source>
</evidence>
<comment type="caution">
    <text evidence="1">The sequence shown here is derived from an EMBL/GenBank/DDBJ whole genome shotgun (WGS) entry which is preliminary data.</text>
</comment>
<keyword evidence="2" id="KW-1185">Reference proteome</keyword>
<dbReference type="EMBL" id="JACHGJ010000003">
    <property type="protein sequence ID" value="MBB6480434.1"/>
    <property type="molecule type" value="Genomic_DNA"/>
</dbReference>
<evidence type="ECO:0000313" key="1">
    <source>
        <dbReference type="EMBL" id="MBB6480434.1"/>
    </source>
</evidence>
<accession>A0A841R5H9</accession>